<dbReference type="GeneID" id="24425466"/>
<reference evidence="9 10" key="1">
    <citation type="journal article" date="2012" name="Nucleic Acids Res.">
        <title>Sequencing of the smallest Apicomplexan genome from the human pathogen Babesia microti.</title>
        <authorList>
            <person name="Cornillot E."/>
            <person name="Hadj-Kaddour K."/>
            <person name="Dassouli A."/>
            <person name="Noel B."/>
            <person name="Ranwez V."/>
            <person name="Vacherie B."/>
            <person name="Augagneur Y."/>
            <person name="Bres V."/>
            <person name="Duclos A."/>
            <person name="Randazzo S."/>
            <person name="Carcy B."/>
            <person name="Debierre-Grockiego F."/>
            <person name="Delbecq S."/>
            <person name="Moubri-Menage K."/>
            <person name="Shams-Eldin H."/>
            <person name="Usmani-Brown S."/>
            <person name="Bringaud F."/>
            <person name="Wincker P."/>
            <person name="Vivares C.P."/>
            <person name="Schwarz R.T."/>
            <person name="Schetters T.P."/>
            <person name="Krause P.J."/>
            <person name="Gorenflot A."/>
            <person name="Berry V."/>
            <person name="Barbe V."/>
            <person name="Ben Mamoun C."/>
        </authorList>
    </citation>
    <scope>NUCLEOTIDE SEQUENCE [LARGE SCALE GENOMIC DNA]</scope>
    <source>
        <strain evidence="9 10">RI</strain>
    </source>
</reference>
<evidence type="ECO:0000313" key="10">
    <source>
        <dbReference type="Proteomes" id="UP000002899"/>
    </source>
</evidence>
<dbReference type="PANTHER" id="PTHR12022:SF0">
    <property type="entry name" value="CYTOCHROME B-C1 COMPLEX SUBUNIT 7"/>
    <property type="match status" value="1"/>
</dbReference>
<evidence type="ECO:0000256" key="7">
    <source>
        <dbReference type="ARBA" id="ARBA00023128"/>
    </source>
</evidence>
<evidence type="ECO:0000256" key="5">
    <source>
        <dbReference type="ARBA" id="ARBA00022792"/>
    </source>
</evidence>
<dbReference type="Proteomes" id="UP000002899">
    <property type="component" value="Chromosome III"/>
</dbReference>
<keyword evidence="4" id="KW-0679">Respiratory chain</keyword>
<dbReference type="GO" id="GO:0045275">
    <property type="term" value="C:respiratory chain complex III"/>
    <property type="evidence" value="ECO:0007669"/>
    <property type="project" value="InterPro"/>
</dbReference>
<dbReference type="GO" id="GO:0005743">
    <property type="term" value="C:mitochondrial inner membrane"/>
    <property type="evidence" value="ECO:0007669"/>
    <property type="project" value="UniProtKB-SubCell"/>
</dbReference>
<name>A0A0K3AP42_BABMR</name>
<evidence type="ECO:0000256" key="1">
    <source>
        <dbReference type="ARBA" id="ARBA00004443"/>
    </source>
</evidence>
<protein>
    <submittedName>
        <fullName evidence="9">Ubiquinol-cytochrome c reductase subunit 7</fullName>
    </submittedName>
</protein>
<dbReference type="InterPro" id="IPR036544">
    <property type="entry name" value="QCR7_sf"/>
</dbReference>
<dbReference type="AlphaFoldDB" id="A0A0K3AP42"/>
<dbReference type="InterPro" id="IPR003197">
    <property type="entry name" value="QCR7"/>
</dbReference>
<keyword evidence="7" id="KW-0496">Mitochondrion</keyword>
<dbReference type="PANTHER" id="PTHR12022">
    <property type="entry name" value="UBIQUINOL-CYTOCHROME C REDUCTASE COMPLEX 14 KD PROTEIN"/>
    <property type="match status" value="1"/>
</dbReference>
<keyword evidence="5" id="KW-0999">Mitochondrion inner membrane</keyword>
<dbReference type="SUPFAM" id="SSF81524">
    <property type="entry name" value="14 kDa protein of cytochrome bc1 complex (Ubiquinol-cytochrome c reductase)"/>
    <property type="match status" value="1"/>
</dbReference>
<reference evidence="9 10" key="3">
    <citation type="journal article" date="2016" name="Sci. Rep.">
        <title>Genome-wide diversity and gene expression profiling of Babesia microti isolates identify polymorphic genes that mediate host-pathogen interactions.</title>
        <authorList>
            <person name="Silva J.C."/>
            <person name="Cornillot E."/>
            <person name="McCracken C."/>
            <person name="Usmani-Brown S."/>
            <person name="Dwivedi A."/>
            <person name="Ifeonu O.O."/>
            <person name="Crabtree J."/>
            <person name="Gotia H.T."/>
            <person name="Virji A.Z."/>
            <person name="Reynes C."/>
            <person name="Colinge J."/>
            <person name="Kumar V."/>
            <person name="Lawres L."/>
            <person name="Pazzi J.E."/>
            <person name="Pablo J.V."/>
            <person name="Hung C."/>
            <person name="Brancato J."/>
            <person name="Kumari P."/>
            <person name="Orvis J."/>
            <person name="Tretina K."/>
            <person name="Chibucos M."/>
            <person name="Ott S."/>
            <person name="Sadzewicz L."/>
            <person name="Sengamalay N."/>
            <person name="Shetty A.C."/>
            <person name="Su Q."/>
            <person name="Tallon L."/>
            <person name="Fraser C.M."/>
            <person name="Frutos R."/>
            <person name="Molina D.M."/>
            <person name="Krause P.J."/>
            <person name="Ben Mamoun C."/>
        </authorList>
    </citation>
    <scope>NUCLEOTIDE SEQUENCE [LARGE SCALE GENOMIC DNA]</scope>
    <source>
        <strain evidence="9 10">RI</strain>
    </source>
</reference>
<evidence type="ECO:0000256" key="3">
    <source>
        <dbReference type="ARBA" id="ARBA00022448"/>
    </source>
</evidence>
<organism evidence="9 10">
    <name type="scientific">Babesia microti (strain RI)</name>
    <dbReference type="NCBI Taxonomy" id="1133968"/>
    <lineage>
        <taxon>Eukaryota</taxon>
        <taxon>Sar</taxon>
        <taxon>Alveolata</taxon>
        <taxon>Apicomplexa</taxon>
        <taxon>Aconoidasida</taxon>
        <taxon>Piroplasmida</taxon>
        <taxon>Babesiidae</taxon>
        <taxon>Babesia</taxon>
    </lineage>
</organism>
<dbReference type="KEGG" id="bmic:BMR1_03g04095"/>
<evidence type="ECO:0000256" key="6">
    <source>
        <dbReference type="ARBA" id="ARBA00022982"/>
    </source>
</evidence>
<dbReference type="OMA" id="PGMHFLV"/>
<evidence type="ECO:0000313" key="9">
    <source>
        <dbReference type="EMBL" id="CTQ41419.1"/>
    </source>
</evidence>
<evidence type="ECO:0000256" key="2">
    <source>
        <dbReference type="ARBA" id="ARBA00008554"/>
    </source>
</evidence>
<reference evidence="9 10" key="2">
    <citation type="journal article" date="2013" name="PLoS ONE">
        <title>Whole genome mapping and re-organization of the nuclear and mitochondrial genomes of Babesia microti isolates.</title>
        <authorList>
            <person name="Cornillot E."/>
            <person name="Dassouli A."/>
            <person name="Garg A."/>
            <person name="Pachikara N."/>
            <person name="Randazzo S."/>
            <person name="Depoix D."/>
            <person name="Carcy B."/>
            <person name="Delbecq S."/>
            <person name="Frutos R."/>
            <person name="Silva J.C."/>
            <person name="Sutton R."/>
            <person name="Krause P.J."/>
            <person name="Mamoun C.B."/>
        </authorList>
    </citation>
    <scope>NUCLEOTIDE SEQUENCE [LARGE SCALE GENOMIC DNA]</scope>
    <source>
        <strain evidence="9 10">RI</strain>
    </source>
</reference>
<dbReference type="RefSeq" id="XP_012649430.1">
    <property type="nucleotide sequence ID" value="XM_012793976.1"/>
</dbReference>
<keyword evidence="6" id="KW-0249">Electron transport</keyword>
<dbReference type="Pfam" id="PF02271">
    <property type="entry name" value="UCR_14kD"/>
    <property type="match status" value="1"/>
</dbReference>
<accession>A0A0K3AP42</accession>
<dbReference type="GO" id="GO:0006122">
    <property type="term" value="P:mitochondrial electron transport, ubiquinol to cytochrome c"/>
    <property type="evidence" value="ECO:0007669"/>
    <property type="project" value="InterPro"/>
</dbReference>
<dbReference type="Gene3D" id="1.10.1090.10">
    <property type="entry name" value="Cytochrome b-c1 complex subunit 7"/>
    <property type="match status" value="1"/>
</dbReference>
<comment type="subcellular location">
    <subcellularLocation>
        <location evidence="1">Mitochondrion inner membrane</location>
        <topology evidence="1">Peripheral membrane protein</topology>
        <orientation evidence="1">Matrix side</orientation>
    </subcellularLocation>
</comment>
<sequence length="196" mass="22972">MLLNRELNRIVAKRALRSVKNSLGPTPRWKDMCDGHSMLSKLYHKLVAPWFYKYFTGPLERWRMASLTRYLREHGLMFDDLMSDREPIVERAISLLPDDIATGRYRRIVRGMHVNFLRLTLPLHEQNYDPFVPYLAPYIEEAKFQLQEEEELLGYHPQDRRLFCGGTTGFGDFEPGMHFLTCMPNLYGAAMGNVKK</sequence>
<evidence type="ECO:0000256" key="4">
    <source>
        <dbReference type="ARBA" id="ARBA00022660"/>
    </source>
</evidence>
<proteinExistence type="inferred from homology"/>
<gene>
    <name evidence="9" type="ORF">BMR1_03g04095</name>
</gene>
<keyword evidence="10" id="KW-1185">Reference proteome</keyword>
<keyword evidence="3" id="KW-0813">Transport</keyword>
<dbReference type="VEuPathDB" id="PiroplasmaDB:BMR1_03g04095"/>
<dbReference type="EMBL" id="LN871598">
    <property type="protein sequence ID" value="CTQ41419.1"/>
    <property type="molecule type" value="Genomic_DNA"/>
</dbReference>
<comment type="similarity">
    <text evidence="2">Belongs to the UQCRB/QCR7 family.</text>
</comment>
<dbReference type="OrthoDB" id="425749at2759"/>
<keyword evidence="8" id="KW-0472">Membrane</keyword>
<evidence type="ECO:0000256" key="8">
    <source>
        <dbReference type="ARBA" id="ARBA00023136"/>
    </source>
</evidence>